<evidence type="ECO:0000313" key="3">
    <source>
        <dbReference type="Proteomes" id="UP000005447"/>
    </source>
</evidence>
<sequence length="407" mass="44709">MMINHVIFFKKRSRLNESHQKSSNMHAGPSWNKVQHSKASSGKRHSKSQVPHLSPRLRSGLLGVPQPAPDKLGEGFLPEGRPGGHAPISECQGACGNKLFLDFQSMKIIKEDADEDTASDLSDSERIPIPAPPFTPPDLNLRAEEIDPVHFDLHPHQGHTRPEHRYPDFLPPPFSSWDLREMAVLLNTDCKTEAVPRAGGLLGKYVDRLLQLEWLQLQTVQWEKSKGSRARPSGAQGASGALKSPGRSKLTASALSKPVPHLEGPSKAGPARKKDLSREDTHPSYYTFETSLRPTDVPGSTRLRSLEQTPAVRTGEKKKKSSKSTKLQHRDLSCSDSSLKLEASGNLRVPKQPAMALDSVDPCKASRAQAHVTVKKKGTANNCAHTTISSEKKLKTNGAKQNTYKLK</sequence>
<dbReference type="PANTHER" id="PTHR22145:SF3">
    <property type="entry name" value="PROTEIN FAM217B"/>
    <property type="match status" value="1"/>
</dbReference>
<protein>
    <submittedName>
        <fullName evidence="2">Family with sequence similarity 217 member B</fullName>
    </submittedName>
</protein>
<reference evidence="2" key="3">
    <citation type="submission" date="2025-09" db="UniProtKB">
        <authorList>
            <consortium name="Ensembl"/>
        </authorList>
    </citation>
    <scope>IDENTIFICATION</scope>
    <source>
        <strain evidence="2">2N</strain>
    </source>
</reference>
<dbReference type="Bgee" id="ENSCPOG00000032600">
    <property type="expression patterns" value="Expressed in frontal cortex and 11 other cell types or tissues"/>
</dbReference>
<dbReference type="InParanoid" id="A0A286XYJ3"/>
<dbReference type="GO" id="GO:0005829">
    <property type="term" value="C:cytosol"/>
    <property type="evidence" value="ECO:0007669"/>
    <property type="project" value="Ensembl"/>
</dbReference>
<dbReference type="GeneTree" id="ENSGT00940000154543"/>
<dbReference type="OMA" id="RPSYYAF"/>
<dbReference type="KEGG" id="cpoc:100713800"/>
<dbReference type="PANTHER" id="PTHR22145">
    <property type="entry name" value="SI:CH211-266K22.6"/>
    <property type="match status" value="1"/>
</dbReference>
<evidence type="ECO:0000256" key="1">
    <source>
        <dbReference type="SAM" id="MobiDB-lite"/>
    </source>
</evidence>
<dbReference type="RefSeq" id="XP_005000455.1">
    <property type="nucleotide sequence ID" value="XM_005000398.4"/>
</dbReference>
<feature type="region of interest" description="Disordered" evidence="1">
    <location>
        <begin position="223"/>
        <end position="333"/>
    </location>
</feature>
<dbReference type="CTD" id="63939"/>
<keyword evidence="3" id="KW-1185">Reference proteome</keyword>
<reference evidence="3" key="1">
    <citation type="journal article" date="2011" name="Nature">
        <title>A high-resolution map of human evolutionary constraint using 29 mammals.</title>
        <authorList>
            <person name="Lindblad-Toh K."/>
            <person name="Garber M."/>
            <person name="Zuk O."/>
            <person name="Lin M.F."/>
            <person name="Parker B.J."/>
            <person name="Washietl S."/>
            <person name="Kheradpour P."/>
            <person name="Ernst J."/>
            <person name="Jordan G."/>
            <person name="Mauceli E."/>
            <person name="Ward L.D."/>
            <person name="Lowe C.B."/>
            <person name="Holloway A.K."/>
            <person name="Clamp M."/>
            <person name="Gnerre S."/>
            <person name="Alfoldi J."/>
            <person name="Beal K."/>
            <person name="Chang J."/>
            <person name="Clawson H."/>
            <person name="Cuff J."/>
            <person name="Di Palma F."/>
            <person name="Fitzgerald S."/>
            <person name="Flicek P."/>
            <person name="Guttman M."/>
            <person name="Hubisz M.J."/>
            <person name="Jaffe D.B."/>
            <person name="Jungreis I."/>
            <person name="Kent W.J."/>
            <person name="Kostka D."/>
            <person name="Lara M."/>
            <person name="Martins A.L."/>
            <person name="Massingham T."/>
            <person name="Moltke I."/>
            <person name="Raney B.J."/>
            <person name="Rasmussen M.D."/>
            <person name="Robinson J."/>
            <person name="Stark A."/>
            <person name="Vilella A.J."/>
            <person name="Wen J."/>
            <person name="Xie X."/>
            <person name="Zody M.C."/>
            <person name="Baldwin J."/>
            <person name="Bloom T."/>
            <person name="Chin C.W."/>
            <person name="Heiman D."/>
            <person name="Nicol R."/>
            <person name="Nusbaum C."/>
            <person name="Young S."/>
            <person name="Wilkinson J."/>
            <person name="Worley K.C."/>
            <person name="Kovar C.L."/>
            <person name="Muzny D.M."/>
            <person name="Gibbs R.A."/>
            <person name="Cree A."/>
            <person name="Dihn H.H."/>
            <person name="Fowler G."/>
            <person name="Jhangiani S."/>
            <person name="Joshi V."/>
            <person name="Lee S."/>
            <person name="Lewis L.R."/>
            <person name="Nazareth L.V."/>
            <person name="Okwuonu G."/>
            <person name="Santibanez J."/>
            <person name="Warren W.C."/>
            <person name="Mardis E.R."/>
            <person name="Weinstock G.M."/>
            <person name="Wilson R.K."/>
            <person name="Delehaunty K."/>
            <person name="Dooling D."/>
            <person name="Fronik C."/>
            <person name="Fulton L."/>
            <person name="Fulton B."/>
            <person name="Graves T."/>
            <person name="Minx P."/>
            <person name="Sodergren E."/>
            <person name="Birney E."/>
            <person name="Margulies E.H."/>
            <person name="Herrero J."/>
            <person name="Green E.D."/>
            <person name="Haussler D."/>
            <person name="Siepel A."/>
            <person name="Goldman N."/>
            <person name="Pollard K.S."/>
            <person name="Pedersen J.S."/>
            <person name="Lander E.S."/>
            <person name="Kellis M."/>
        </authorList>
    </citation>
    <scope>NUCLEOTIDE SEQUENCE [LARGE SCALE GENOMIC DNA]</scope>
    <source>
        <strain evidence="3">2N</strain>
    </source>
</reference>
<dbReference type="InterPro" id="IPR029266">
    <property type="entry name" value="FAM217"/>
</dbReference>
<dbReference type="RefSeq" id="XP_063104164.1">
    <property type="nucleotide sequence ID" value="XM_063248094.1"/>
</dbReference>
<gene>
    <name evidence="2" type="primary">FAM217B</name>
</gene>
<dbReference type="Ensembl" id="ENSCPOT00000042155.1">
    <property type="protein sequence ID" value="ENSCPOP00000030637.1"/>
    <property type="gene ID" value="ENSCPOG00000032600.1"/>
</dbReference>
<dbReference type="AlphaFoldDB" id="A0A286XYJ3"/>
<dbReference type="Pfam" id="PF15344">
    <property type="entry name" value="FAM217"/>
    <property type="match status" value="1"/>
</dbReference>
<feature type="compositionally biased region" description="Basic and acidic residues" evidence="1">
    <location>
        <begin position="272"/>
        <end position="282"/>
    </location>
</feature>
<dbReference type="OrthoDB" id="10027339at2759"/>
<dbReference type="GO" id="GO:0005654">
    <property type="term" value="C:nucleoplasm"/>
    <property type="evidence" value="ECO:0007669"/>
    <property type="project" value="Ensembl"/>
</dbReference>
<feature type="compositionally biased region" description="Basic residues" evidence="1">
    <location>
        <begin position="316"/>
        <end position="327"/>
    </location>
</feature>
<name>A0A286XYJ3_CAVPO</name>
<feature type="region of interest" description="Disordered" evidence="1">
    <location>
        <begin position="14"/>
        <end position="85"/>
    </location>
</feature>
<dbReference type="VEuPathDB" id="HostDB:ENSCPOG00000032600"/>
<dbReference type="Proteomes" id="UP000005447">
    <property type="component" value="Unassembled WGS sequence"/>
</dbReference>
<accession>A0A286XYJ3</accession>
<dbReference type="EMBL" id="AAKN02052600">
    <property type="status" value="NOT_ANNOTATED_CDS"/>
    <property type="molecule type" value="Genomic_DNA"/>
</dbReference>
<dbReference type="eggNOG" id="ENOG502R40C">
    <property type="taxonomic scope" value="Eukaryota"/>
</dbReference>
<proteinExistence type="predicted"/>
<dbReference type="RefSeq" id="XP_005000456.1">
    <property type="nucleotide sequence ID" value="XM_005000399.4"/>
</dbReference>
<dbReference type="FunCoup" id="A0A286XYJ3">
    <property type="interactions" value="1363"/>
</dbReference>
<organism evidence="2 3">
    <name type="scientific">Cavia porcellus</name>
    <name type="common">Guinea pig</name>
    <dbReference type="NCBI Taxonomy" id="10141"/>
    <lineage>
        <taxon>Eukaryota</taxon>
        <taxon>Metazoa</taxon>
        <taxon>Chordata</taxon>
        <taxon>Craniata</taxon>
        <taxon>Vertebrata</taxon>
        <taxon>Euteleostomi</taxon>
        <taxon>Mammalia</taxon>
        <taxon>Eutheria</taxon>
        <taxon>Euarchontoglires</taxon>
        <taxon>Glires</taxon>
        <taxon>Rodentia</taxon>
        <taxon>Hystricomorpha</taxon>
        <taxon>Caviidae</taxon>
        <taxon>Cavia</taxon>
    </lineage>
</organism>
<dbReference type="STRING" id="10141.ENSCPOP00000030637"/>
<reference evidence="2" key="2">
    <citation type="submission" date="2025-08" db="UniProtKB">
        <authorList>
            <consortium name="Ensembl"/>
        </authorList>
    </citation>
    <scope>IDENTIFICATION</scope>
    <source>
        <strain evidence="2">2N</strain>
    </source>
</reference>
<dbReference type="GeneID" id="100713800"/>
<dbReference type="RefSeq" id="XP_063104165.1">
    <property type="nucleotide sequence ID" value="XM_063248095.1"/>
</dbReference>
<evidence type="ECO:0000313" key="2">
    <source>
        <dbReference type="Ensembl" id="ENSCPOP00000030637.1"/>
    </source>
</evidence>